<dbReference type="Gene3D" id="3.40.1190.10">
    <property type="entry name" value="Mur-like, catalytic domain"/>
    <property type="match status" value="1"/>
</dbReference>
<gene>
    <name evidence="13" type="primary">mpl</name>
    <name evidence="13" type="ORF">NQX30_07425</name>
</gene>
<dbReference type="InterPro" id="IPR050061">
    <property type="entry name" value="MurCDEF_pg_biosynth"/>
</dbReference>
<evidence type="ECO:0000313" key="13">
    <source>
        <dbReference type="EMBL" id="MDM5148185.1"/>
    </source>
</evidence>
<reference evidence="13" key="2">
    <citation type="journal article" date="2023" name="Microbiome">
        <title>Synthase-selected sorting approach identifies a beta-lactone synthase in a nudibranch symbiotic bacterium.</title>
        <authorList>
            <person name="Dzunkova M."/>
            <person name="La Clair J.J."/>
            <person name="Tyml T."/>
            <person name="Doud D."/>
            <person name="Schulz F."/>
            <person name="Piquer-Esteban S."/>
            <person name="Porcel Sanchis D."/>
            <person name="Osborn A."/>
            <person name="Robinson D."/>
            <person name="Louie K.B."/>
            <person name="Bowen B.P."/>
            <person name="Bowers R.M."/>
            <person name="Lee J."/>
            <person name="Arnau V."/>
            <person name="Diaz-Villanueva W."/>
            <person name="Stepanauskas R."/>
            <person name="Gosliner T."/>
            <person name="Date S.V."/>
            <person name="Northen T.R."/>
            <person name="Cheng J.F."/>
            <person name="Burkart M.D."/>
            <person name="Woyke T."/>
        </authorList>
    </citation>
    <scope>NUCLEOTIDE SEQUENCE</scope>
    <source>
        <strain evidence="13">Df01</strain>
    </source>
</reference>
<keyword evidence="1 13" id="KW-0436">Ligase</keyword>
<evidence type="ECO:0000256" key="8">
    <source>
        <dbReference type="ARBA" id="ARBA00023316"/>
    </source>
</evidence>
<evidence type="ECO:0000256" key="3">
    <source>
        <dbReference type="ARBA" id="ARBA00022741"/>
    </source>
</evidence>
<keyword evidence="8" id="KW-0961">Cell wall biogenesis/degradation</keyword>
<comment type="caution">
    <text evidence="13">The sequence shown here is derived from an EMBL/GenBank/DDBJ whole genome shotgun (WGS) entry which is preliminary data.</text>
</comment>
<dbReference type="Gene3D" id="3.40.50.720">
    <property type="entry name" value="NAD(P)-binding Rossmann-like Domain"/>
    <property type="match status" value="1"/>
</dbReference>
<keyword evidence="4" id="KW-0067">ATP-binding</keyword>
<dbReference type="PANTHER" id="PTHR43445">
    <property type="entry name" value="UDP-N-ACETYLMURAMATE--L-ALANINE LIGASE-RELATED"/>
    <property type="match status" value="1"/>
</dbReference>
<dbReference type="EMBL" id="JANQAO010000004">
    <property type="protein sequence ID" value="MDM5148185.1"/>
    <property type="molecule type" value="Genomic_DNA"/>
</dbReference>
<dbReference type="EC" id="6.3.2.45" evidence="9"/>
<dbReference type="PANTHER" id="PTHR43445:SF5">
    <property type="entry name" value="UDP-N-ACETYLMURAMATE--L-ALANYL-GAMMA-D-GLUTAMYL-MESO-2,6-DIAMINOHEPTANDIOATE LIGASE"/>
    <property type="match status" value="1"/>
</dbReference>
<dbReference type="GO" id="GO:0106418">
    <property type="term" value="F:UDP-N-acetylmuramate-L-alanyl-gamma-D-glutamyl-meso-2,6-diaminoheptanedioate ligase activity"/>
    <property type="evidence" value="ECO:0007669"/>
    <property type="project" value="UniProtKB-EC"/>
</dbReference>
<name>A0ABT7QPH3_9GAMM</name>
<protein>
    <recommendedName>
        <fullName evidence="9">UDP-N-acetylmuramate:L-alanyl-gamma-D-glutamyl-meso-diaminopimelate ligase</fullName>
        <ecNumber evidence="9">6.3.2.45</ecNumber>
    </recommendedName>
</protein>
<dbReference type="InterPro" id="IPR000713">
    <property type="entry name" value="Mur_ligase_N"/>
</dbReference>
<evidence type="ECO:0000256" key="7">
    <source>
        <dbReference type="ARBA" id="ARBA00023306"/>
    </source>
</evidence>
<keyword evidence="3" id="KW-0547">Nucleotide-binding</keyword>
<evidence type="ECO:0000256" key="5">
    <source>
        <dbReference type="ARBA" id="ARBA00022960"/>
    </source>
</evidence>
<keyword evidence="7" id="KW-0131">Cell cycle</keyword>
<keyword evidence="5" id="KW-0133">Cell shape</keyword>
<keyword evidence="2" id="KW-0132">Cell division</keyword>
<evidence type="ECO:0000256" key="2">
    <source>
        <dbReference type="ARBA" id="ARBA00022618"/>
    </source>
</evidence>
<dbReference type="Pfam" id="PF02875">
    <property type="entry name" value="Mur_ligase_C"/>
    <property type="match status" value="1"/>
</dbReference>
<evidence type="ECO:0000259" key="11">
    <source>
        <dbReference type="Pfam" id="PF02875"/>
    </source>
</evidence>
<proteinExistence type="predicted"/>
<dbReference type="SUPFAM" id="SSF53623">
    <property type="entry name" value="MurD-like peptide ligases, catalytic domain"/>
    <property type="match status" value="1"/>
</dbReference>
<dbReference type="Proteomes" id="UP001168167">
    <property type="component" value="Unassembled WGS sequence"/>
</dbReference>
<dbReference type="InterPro" id="IPR004101">
    <property type="entry name" value="Mur_ligase_C"/>
</dbReference>
<sequence>MSEHLHFIGIAGAFMAGAARIAKEMGYTVSGSDAAFYPPMGTQAQALGVPLFTGYDATVETRPADCYVVGNAVSRGNPLMESVLLERRPYISGAQWLGEKVLSSRTVLAVAGTHGKTTTTSLLLWLLERAGFAPGFLLGGLPQNFDISARLGTSPFFVIEADEYDTAFFDKRPKFLHYRPTVTVLNNLEFDHADIYSNVGEIVKQFHYLLRLLPADGLAIARTDDANLASAIKIGAYCPTVTFGETGDWQWRWHGKEMAIWHDGEECCRFVPPLAGAANRDNIVAAAAAAAFVGVKPLHVGDYLRDFKPPLRRLQKLTNVGDVVLYDDFGHHPTAYRKSLEALAEAEPHRRLLTVFEPRSNTMKAGIFAEELPKSLAAAEKIVAVGTQPWLEKALKILGDKATICTNADMALAHILQEIRPGDCILLMSNGDFGELPKKLMDALEKSRLHPDSGLDI</sequence>
<dbReference type="Gene3D" id="3.90.190.20">
    <property type="entry name" value="Mur ligase, C-terminal domain"/>
    <property type="match status" value="1"/>
</dbReference>
<dbReference type="InterPro" id="IPR036565">
    <property type="entry name" value="Mur-like_cat_sf"/>
</dbReference>
<feature type="domain" description="Mur ligase C-terminal" evidence="11">
    <location>
        <begin position="312"/>
        <end position="431"/>
    </location>
</feature>
<dbReference type="Pfam" id="PF01225">
    <property type="entry name" value="Mur_ligase"/>
    <property type="match status" value="1"/>
</dbReference>
<evidence type="ECO:0000313" key="14">
    <source>
        <dbReference type="Proteomes" id="UP001168167"/>
    </source>
</evidence>
<feature type="domain" description="Mur ligase N-terminal catalytic" evidence="10">
    <location>
        <begin position="4"/>
        <end position="99"/>
    </location>
</feature>
<evidence type="ECO:0000256" key="9">
    <source>
        <dbReference type="NCBIfam" id="TIGR01081"/>
    </source>
</evidence>
<dbReference type="Pfam" id="PF08245">
    <property type="entry name" value="Mur_ligase_M"/>
    <property type="match status" value="1"/>
</dbReference>
<dbReference type="NCBIfam" id="TIGR01081">
    <property type="entry name" value="mpl"/>
    <property type="match status" value="1"/>
</dbReference>
<accession>A0ABT7QPH3</accession>
<dbReference type="SUPFAM" id="SSF53244">
    <property type="entry name" value="MurD-like peptide ligases, peptide-binding domain"/>
    <property type="match status" value="1"/>
</dbReference>
<organism evidence="13 14">
    <name type="scientific">Candidatus Doriopsillibacter californiensis</name>
    <dbReference type="NCBI Taxonomy" id="2970740"/>
    <lineage>
        <taxon>Bacteria</taxon>
        <taxon>Pseudomonadati</taxon>
        <taxon>Pseudomonadota</taxon>
        <taxon>Gammaproteobacteria</taxon>
        <taxon>Candidatus Tethybacterales</taxon>
        <taxon>Candidatus Persebacteraceae</taxon>
        <taxon>Candidatus Doriopsillibacter</taxon>
    </lineage>
</organism>
<evidence type="ECO:0000256" key="1">
    <source>
        <dbReference type="ARBA" id="ARBA00022598"/>
    </source>
</evidence>
<evidence type="ECO:0000256" key="6">
    <source>
        <dbReference type="ARBA" id="ARBA00022984"/>
    </source>
</evidence>
<keyword evidence="14" id="KW-1185">Reference proteome</keyword>
<evidence type="ECO:0000259" key="10">
    <source>
        <dbReference type="Pfam" id="PF01225"/>
    </source>
</evidence>
<evidence type="ECO:0000256" key="4">
    <source>
        <dbReference type="ARBA" id="ARBA00022840"/>
    </source>
</evidence>
<feature type="domain" description="Mur ligase central" evidence="12">
    <location>
        <begin position="110"/>
        <end position="290"/>
    </location>
</feature>
<dbReference type="SUPFAM" id="SSF51984">
    <property type="entry name" value="MurCD N-terminal domain"/>
    <property type="match status" value="1"/>
</dbReference>
<dbReference type="InterPro" id="IPR013221">
    <property type="entry name" value="Mur_ligase_cen"/>
</dbReference>
<keyword evidence="6" id="KW-0573">Peptidoglycan synthesis</keyword>
<reference evidence="13" key="1">
    <citation type="submission" date="2022-08" db="EMBL/GenBank/DDBJ databases">
        <authorList>
            <person name="Dzunkova M."/>
            <person name="La Clair J."/>
            <person name="Tyml T."/>
            <person name="Doud D."/>
            <person name="Schulz F."/>
            <person name="Piquer S."/>
            <person name="Porcel Sanchis D."/>
            <person name="Osborn A."/>
            <person name="Robinson D."/>
            <person name="Louie K.B."/>
            <person name="Bowen B.P."/>
            <person name="Bowers R."/>
            <person name="Lee J."/>
            <person name="Arnau Llombart V."/>
            <person name="Diaz Villanueva W."/>
            <person name="Gosliner T."/>
            <person name="Northen T."/>
            <person name="Cheng J.-F."/>
            <person name="Burkart M.D."/>
            <person name="Woyke T."/>
        </authorList>
    </citation>
    <scope>NUCLEOTIDE SEQUENCE</scope>
    <source>
        <strain evidence="13">Df01</strain>
    </source>
</reference>
<dbReference type="InterPro" id="IPR036615">
    <property type="entry name" value="Mur_ligase_C_dom_sf"/>
</dbReference>
<evidence type="ECO:0000259" key="12">
    <source>
        <dbReference type="Pfam" id="PF08245"/>
    </source>
</evidence>
<dbReference type="InterPro" id="IPR005757">
    <property type="entry name" value="Mpl"/>
</dbReference>